<evidence type="ECO:0000313" key="2">
    <source>
        <dbReference type="EMBL" id="SDL68562.1"/>
    </source>
</evidence>
<reference evidence="2 3" key="1">
    <citation type="submission" date="2016-10" db="EMBL/GenBank/DDBJ databases">
        <authorList>
            <person name="de Groot N.N."/>
        </authorList>
    </citation>
    <scope>NUCLEOTIDE SEQUENCE [LARGE SCALE GENOMIC DNA]</scope>
    <source>
        <strain evidence="2 3">DSM 19886</strain>
    </source>
</reference>
<dbReference type="EMBL" id="FNGV01000002">
    <property type="protein sequence ID" value="SDL68562.1"/>
    <property type="molecule type" value="Genomic_DNA"/>
</dbReference>
<accession>A0A1G9M2Q8</accession>
<dbReference type="Proteomes" id="UP000199440">
    <property type="component" value="Unassembled WGS sequence"/>
</dbReference>
<name>A0A1G9M2Q8_9FLAO</name>
<dbReference type="InterPro" id="IPR029756">
    <property type="entry name" value="MTH1187/YkoF-like"/>
</dbReference>
<dbReference type="Pfam" id="PF01910">
    <property type="entry name" value="Thiamine_BP"/>
    <property type="match status" value="1"/>
</dbReference>
<dbReference type="InterPro" id="IPR002767">
    <property type="entry name" value="Thiamine_BP"/>
</dbReference>
<dbReference type="AlphaFoldDB" id="A0A1G9M2Q8"/>
<dbReference type="Gene3D" id="3.30.70.930">
    <property type="match status" value="1"/>
</dbReference>
<proteinExistence type="predicted"/>
<dbReference type="OrthoDB" id="164222at2"/>
<keyword evidence="3" id="KW-1185">Reference proteome</keyword>
<organism evidence="2 3">
    <name type="scientific">Kriegella aquimaris</name>
    <dbReference type="NCBI Taxonomy" id="192904"/>
    <lineage>
        <taxon>Bacteria</taxon>
        <taxon>Pseudomonadati</taxon>
        <taxon>Bacteroidota</taxon>
        <taxon>Flavobacteriia</taxon>
        <taxon>Flavobacteriales</taxon>
        <taxon>Flavobacteriaceae</taxon>
        <taxon>Kriegella</taxon>
    </lineage>
</organism>
<dbReference type="SUPFAM" id="SSF89957">
    <property type="entry name" value="MTH1187/YkoF-like"/>
    <property type="match status" value="1"/>
</dbReference>
<evidence type="ECO:0000259" key="1">
    <source>
        <dbReference type="Pfam" id="PF01910"/>
    </source>
</evidence>
<feature type="domain" description="Thiamine-binding protein" evidence="1">
    <location>
        <begin position="5"/>
        <end position="75"/>
    </location>
</feature>
<gene>
    <name evidence="2" type="ORF">SAMN04488514_102334</name>
</gene>
<protein>
    <submittedName>
        <fullName evidence="2">Uncharacterized conserved protein YqgV, UPF0045/DUF77 family</fullName>
    </submittedName>
</protein>
<dbReference type="STRING" id="192904.SAMN04488514_102334"/>
<dbReference type="RefSeq" id="WP_089886731.1">
    <property type="nucleotide sequence ID" value="NZ_FNGV01000002.1"/>
</dbReference>
<evidence type="ECO:0000313" key="3">
    <source>
        <dbReference type="Proteomes" id="UP000199440"/>
    </source>
</evidence>
<sequence length="86" mass="10021">MDISVELTFSPLQNDFEERIIDFIKKLRASDLTVLENPLSTQVYGEYDAVMKLLQTEIKTAFELMDRGLLFMKIVKSDRSGYEPHF</sequence>